<keyword evidence="2" id="KW-1185">Reference proteome</keyword>
<proteinExistence type="predicted"/>
<dbReference type="Proteomes" id="UP000805193">
    <property type="component" value="Unassembled WGS sequence"/>
</dbReference>
<evidence type="ECO:0000313" key="2">
    <source>
        <dbReference type="Proteomes" id="UP000805193"/>
    </source>
</evidence>
<evidence type="ECO:0000313" key="1">
    <source>
        <dbReference type="EMBL" id="KAG0445555.1"/>
    </source>
</evidence>
<reference evidence="1 2" key="1">
    <citation type="journal article" date="2020" name="Cell">
        <title>Large-Scale Comparative Analyses of Tick Genomes Elucidate Their Genetic Diversity and Vector Capacities.</title>
        <authorList>
            <consortium name="Tick Genome and Microbiome Consortium (TIGMIC)"/>
            <person name="Jia N."/>
            <person name="Wang J."/>
            <person name="Shi W."/>
            <person name="Du L."/>
            <person name="Sun Y."/>
            <person name="Zhan W."/>
            <person name="Jiang J.F."/>
            <person name="Wang Q."/>
            <person name="Zhang B."/>
            <person name="Ji P."/>
            <person name="Bell-Sakyi L."/>
            <person name="Cui X.M."/>
            <person name="Yuan T.T."/>
            <person name="Jiang B.G."/>
            <person name="Yang W.F."/>
            <person name="Lam T.T."/>
            <person name="Chang Q.C."/>
            <person name="Ding S.J."/>
            <person name="Wang X.J."/>
            <person name="Zhu J.G."/>
            <person name="Ruan X.D."/>
            <person name="Zhao L."/>
            <person name="Wei J.T."/>
            <person name="Ye R.Z."/>
            <person name="Que T.C."/>
            <person name="Du C.H."/>
            <person name="Zhou Y.H."/>
            <person name="Cheng J.X."/>
            <person name="Dai P.F."/>
            <person name="Guo W.B."/>
            <person name="Han X.H."/>
            <person name="Huang E.J."/>
            <person name="Li L.F."/>
            <person name="Wei W."/>
            <person name="Gao Y.C."/>
            <person name="Liu J.Z."/>
            <person name="Shao H.Z."/>
            <person name="Wang X."/>
            <person name="Wang C.C."/>
            <person name="Yang T.C."/>
            <person name="Huo Q.B."/>
            <person name="Li W."/>
            <person name="Chen H.Y."/>
            <person name="Chen S.E."/>
            <person name="Zhou L.G."/>
            <person name="Ni X.B."/>
            <person name="Tian J.H."/>
            <person name="Sheng Y."/>
            <person name="Liu T."/>
            <person name="Pan Y.S."/>
            <person name="Xia L.Y."/>
            <person name="Li J."/>
            <person name="Zhao F."/>
            <person name="Cao W.C."/>
        </authorList>
    </citation>
    <scope>NUCLEOTIDE SEQUENCE [LARGE SCALE GENOMIC DNA]</scope>
    <source>
        <strain evidence="1">Iper-2018</strain>
    </source>
</reference>
<sequence length="177" mass="19741">MNTAFGEAFHAPWYYTPIARVCGAIRFAIDRHFPPSSGVKIIAEPGQFFVTAAYSLVVRVVGKRQREISIDDMVIQISLWLHGADRLVWDPEEVNPHGILEVKCPYSVKDTATPPTADGLCLVKNDSGTLATTPHPKNPTLQTPYHLDPNETYLHQDHYQAASHGGYTKDSSHQRTF</sequence>
<name>A0AC60R0U3_IXOPE</name>
<accession>A0AC60R0U3</accession>
<organism evidence="1 2">
    <name type="scientific">Ixodes persulcatus</name>
    <name type="common">Taiga tick</name>
    <dbReference type="NCBI Taxonomy" id="34615"/>
    <lineage>
        <taxon>Eukaryota</taxon>
        <taxon>Metazoa</taxon>
        <taxon>Ecdysozoa</taxon>
        <taxon>Arthropoda</taxon>
        <taxon>Chelicerata</taxon>
        <taxon>Arachnida</taxon>
        <taxon>Acari</taxon>
        <taxon>Parasitiformes</taxon>
        <taxon>Ixodida</taxon>
        <taxon>Ixodoidea</taxon>
        <taxon>Ixodidae</taxon>
        <taxon>Ixodinae</taxon>
        <taxon>Ixodes</taxon>
    </lineage>
</organism>
<gene>
    <name evidence="1" type="ORF">HPB47_013978</name>
</gene>
<dbReference type="EMBL" id="JABSTQ010000224">
    <property type="protein sequence ID" value="KAG0445555.1"/>
    <property type="molecule type" value="Genomic_DNA"/>
</dbReference>
<comment type="caution">
    <text evidence="1">The sequence shown here is derived from an EMBL/GenBank/DDBJ whole genome shotgun (WGS) entry which is preliminary data.</text>
</comment>
<protein>
    <submittedName>
        <fullName evidence="1">Uncharacterized protein</fullName>
    </submittedName>
</protein>